<gene>
    <name evidence="1" type="ORF">Q8A64_18740</name>
</gene>
<dbReference type="Proteomes" id="UP001225596">
    <property type="component" value="Unassembled WGS sequence"/>
</dbReference>
<protein>
    <submittedName>
        <fullName evidence="1">Uncharacterized protein</fullName>
    </submittedName>
</protein>
<dbReference type="RefSeq" id="WP_338438504.1">
    <property type="nucleotide sequence ID" value="NZ_JAUYVH010000027.1"/>
</dbReference>
<dbReference type="EMBL" id="JAUYVH010000027">
    <property type="protein sequence ID" value="MDQ9172443.1"/>
    <property type="molecule type" value="Genomic_DNA"/>
</dbReference>
<reference evidence="1 2" key="1">
    <citation type="submission" date="2023-08" db="EMBL/GenBank/DDBJ databases">
        <title>Oxalobacteraceae gen .nov., isolated from river sludge outside the plant.</title>
        <authorList>
            <person name="Zhao S.Y."/>
        </authorList>
    </citation>
    <scope>NUCLEOTIDE SEQUENCE [LARGE SCALE GENOMIC DNA]</scope>
    <source>
        <strain evidence="1 2">R-40</strain>
    </source>
</reference>
<sequence>MKITEEFKVSNGKGHEIILQHVGPGISYLDFGNTHLPRDFQGFRVKYTDRTAEPQQDGTFKLSNSGDIYIRTEGYMNHCM</sequence>
<evidence type="ECO:0000313" key="2">
    <source>
        <dbReference type="Proteomes" id="UP001225596"/>
    </source>
</evidence>
<evidence type="ECO:0000313" key="1">
    <source>
        <dbReference type="EMBL" id="MDQ9172443.1"/>
    </source>
</evidence>
<comment type="caution">
    <text evidence="1">The sequence shown here is derived from an EMBL/GenBank/DDBJ whole genome shotgun (WGS) entry which is preliminary data.</text>
</comment>
<keyword evidence="2" id="KW-1185">Reference proteome</keyword>
<organism evidence="1 2">
    <name type="scientific">Keguizhuia sedimenti</name>
    <dbReference type="NCBI Taxonomy" id="3064264"/>
    <lineage>
        <taxon>Bacteria</taxon>
        <taxon>Pseudomonadati</taxon>
        <taxon>Pseudomonadota</taxon>
        <taxon>Betaproteobacteria</taxon>
        <taxon>Burkholderiales</taxon>
        <taxon>Oxalobacteraceae</taxon>
        <taxon>Keguizhuia</taxon>
    </lineage>
</organism>
<name>A0ABU1BTW0_9BURK</name>
<accession>A0ABU1BTW0</accession>
<proteinExistence type="predicted"/>